<keyword evidence="1" id="KW-0472">Membrane</keyword>
<accession>A0A812ALE8</accession>
<reference evidence="2" key="1">
    <citation type="submission" date="2021-01" db="EMBL/GenBank/DDBJ databases">
        <authorList>
            <person name="Li R."/>
            <person name="Bekaert M."/>
        </authorList>
    </citation>
    <scope>NUCLEOTIDE SEQUENCE</scope>
    <source>
        <strain evidence="2">Farmed</strain>
    </source>
</reference>
<gene>
    <name evidence="2" type="ORF">SPHA_490</name>
</gene>
<sequence length="259" mass="30238">MSETERNGWLLVSVSLPSRDHYRQVLFISNFYHTQLSPTPIKTNYNSSNILLTLSCVLNDIIILTFSLSSFLSFFLSLLLNSISYLSLSLSLSLTHTHTHTFSLFLFLLPSFFHFTPLLCPRLLPFLVILLVSPNNSCSQFFLSLSLSPALSFTYKPYYLFFLLLLLLPLLICQALFFYSFFLFCTQAPLSHFLQLLSSFFSHRFSFSYFLSITFFSLLSKNLTLSFFFPLSFLPPSFFFFFYLWSLFFLLPLYIYAFK</sequence>
<proteinExistence type="predicted"/>
<feature type="transmembrane region" description="Helical" evidence="1">
    <location>
        <begin position="50"/>
        <end position="80"/>
    </location>
</feature>
<feature type="transmembrane region" description="Helical" evidence="1">
    <location>
        <begin position="196"/>
        <end position="218"/>
    </location>
</feature>
<keyword evidence="1" id="KW-1133">Transmembrane helix</keyword>
<comment type="caution">
    <text evidence="2">The sequence shown here is derived from an EMBL/GenBank/DDBJ whole genome shotgun (WGS) entry which is preliminary data.</text>
</comment>
<feature type="transmembrane region" description="Helical" evidence="1">
    <location>
        <begin position="159"/>
        <end position="184"/>
    </location>
</feature>
<evidence type="ECO:0000313" key="3">
    <source>
        <dbReference type="Proteomes" id="UP000597762"/>
    </source>
</evidence>
<name>A0A812ALE8_ACAPH</name>
<keyword evidence="1" id="KW-0812">Transmembrane</keyword>
<organism evidence="2 3">
    <name type="scientific">Acanthosepion pharaonis</name>
    <name type="common">Pharaoh cuttlefish</name>
    <name type="synonym">Sepia pharaonis</name>
    <dbReference type="NCBI Taxonomy" id="158019"/>
    <lineage>
        <taxon>Eukaryota</taxon>
        <taxon>Metazoa</taxon>
        <taxon>Spiralia</taxon>
        <taxon>Lophotrochozoa</taxon>
        <taxon>Mollusca</taxon>
        <taxon>Cephalopoda</taxon>
        <taxon>Coleoidea</taxon>
        <taxon>Decapodiformes</taxon>
        <taxon>Sepiida</taxon>
        <taxon>Sepiina</taxon>
        <taxon>Sepiidae</taxon>
        <taxon>Acanthosepion</taxon>
    </lineage>
</organism>
<dbReference type="AlphaFoldDB" id="A0A812ALE8"/>
<feature type="transmembrane region" description="Helical" evidence="1">
    <location>
        <begin position="100"/>
        <end position="119"/>
    </location>
</feature>
<dbReference type="Proteomes" id="UP000597762">
    <property type="component" value="Unassembled WGS sequence"/>
</dbReference>
<dbReference type="EMBL" id="CAHIKZ030000008">
    <property type="protein sequence ID" value="CAE1140037.1"/>
    <property type="molecule type" value="Genomic_DNA"/>
</dbReference>
<evidence type="ECO:0000313" key="2">
    <source>
        <dbReference type="EMBL" id="CAE1140037.1"/>
    </source>
</evidence>
<evidence type="ECO:0000256" key="1">
    <source>
        <dbReference type="SAM" id="Phobius"/>
    </source>
</evidence>
<feature type="transmembrane region" description="Helical" evidence="1">
    <location>
        <begin position="238"/>
        <end position="258"/>
    </location>
</feature>
<keyword evidence="3" id="KW-1185">Reference proteome</keyword>
<protein>
    <submittedName>
        <fullName evidence="2">Uncharacterized protein</fullName>
    </submittedName>
</protein>